<reference evidence="2 3" key="1">
    <citation type="submission" date="2019-03" db="EMBL/GenBank/DDBJ databases">
        <title>Genomic Encyclopedia of Archaeal and Bacterial Type Strains, Phase II (KMG-II): from individual species to whole genera.</title>
        <authorList>
            <person name="Goeker M."/>
        </authorList>
    </citation>
    <scope>NUCLEOTIDE SEQUENCE [LARGE SCALE GENOMIC DNA]</scope>
    <source>
        <strain evidence="2 3">ATCC 25309</strain>
    </source>
</reference>
<feature type="transmembrane region" description="Helical" evidence="1">
    <location>
        <begin position="6"/>
        <end position="32"/>
    </location>
</feature>
<dbReference type="EMBL" id="SOCA01000008">
    <property type="protein sequence ID" value="TDU66521.1"/>
    <property type="molecule type" value="Genomic_DNA"/>
</dbReference>
<gene>
    <name evidence="2" type="ORF">EI77_03616</name>
</gene>
<comment type="caution">
    <text evidence="2">The sequence shown here is derived from an EMBL/GenBank/DDBJ whole genome shotgun (WGS) entry which is preliminary data.</text>
</comment>
<keyword evidence="1" id="KW-0472">Membrane</keyword>
<sequence length="152" mass="16401">MKDLGLLSSILVTIVLLLILIPFGSSLLHVSLHPDSVENKTKAEIEHYHQIQMASNISPVGEESESLHAAVNYVTGVAHGSMWLKIIPVRIACYPKIASVCLLALIVFVGCWIALVLLPPPSLAGSSTFKNGTSQIEWTSTLDVLRSDSSEP</sequence>
<proteinExistence type="predicted"/>
<keyword evidence="1" id="KW-1133">Transmembrane helix</keyword>
<evidence type="ECO:0000313" key="2">
    <source>
        <dbReference type="EMBL" id="TDU66521.1"/>
    </source>
</evidence>
<evidence type="ECO:0000313" key="3">
    <source>
        <dbReference type="Proteomes" id="UP000295662"/>
    </source>
</evidence>
<name>A0A4R7RMB6_9BACT</name>
<dbReference type="RefSeq" id="WP_133796626.1">
    <property type="nucleotide sequence ID" value="NZ_SOCA01000008.1"/>
</dbReference>
<feature type="transmembrane region" description="Helical" evidence="1">
    <location>
        <begin position="97"/>
        <end position="118"/>
    </location>
</feature>
<dbReference type="AlphaFoldDB" id="A0A4R7RMB6"/>
<keyword evidence="3" id="KW-1185">Reference proteome</keyword>
<keyword evidence="1" id="KW-0812">Transmembrane</keyword>
<protein>
    <submittedName>
        <fullName evidence="2">Uncharacterized protein</fullName>
    </submittedName>
</protein>
<dbReference type="Proteomes" id="UP000295662">
    <property type="component" value="Unassembled WGS sequence"/>
</dbReference>
<evidence type="ECO:0000256" key="1">
    <source>
        <dbReference type="SAM" id="Phobius"/>
    </source>
</evidence>
<organism evidence="2 3">
    <name type="scientific">Prosthecobacter fusiformis</name>
    <dbReference type="NCBI Taxonomy" id="48464"/>
    <lineage>
        <taxon>Bacteria</taxon>
        <taxon>Pseudomonadati</taxon>
        <taxon>Verrucomicrobiota</taxon>
        <taxon>Verrucomicrobiia</taxon>
        <taxon>Verrucomicrobiales</taxon>
        <taxon>Verrucomicrobiaceae</taxon>
        <taxon>Prosthecobacter</taxon>
    </lineage>
</organism>
<accession>A0A4R7RMB6</accession>